<dbReference type="SUPFAM" id="SSF53955">
    <property type="entry name" value="Lysozyme-like"/>
    <property type="match status" value="1"/>
</dbReference>
<name>A0A0D1XQS6_ANEMI</name>
<proteinExistence type="predicted"/>
<protein>
    <submittedName>
        <fullName evidence="3">Membrane protein</fullName>
    </submittedName>
</protein>
<dbReference type="Gene3D" id="1.10.530.10">
    <property type="match status" value="1"/>
</dbReference>
<evidence type="ECO:0000313" key="4">
    <source>
        <dbReference type="Proteomes" id="UP000037269"/>
    </source>
</evidence>
<dbReference type="STRING" id="47500.AF333_07790"/>
<evidence type="ECO:0000259" key="2">
    <source>
        <dbReference type="Pfam" id="PF13702"/>
    </source>
</evidence>
<dbReference type="EMBL" id="LGUG01000004">
    <property type="protein sequence ID" value="KON95402.1"/>
    <property type="molecule type" value="Genomic_DNA"/>
</dbReference>
<comment type="caution">
    <text evidence="3">The sequence shown here is derived from an EMBL/GenBank/DDBJ whole genome shotgun (WGS) entry which is preliminary data.</text>
</comment>
<accession>A0A0D1XQS6</accession>
<feature type="transmembrane region" description="Helical" evidence="1">
    <location>
        <begin position="12"/>
        <end position="34"/>
    </location>
</feature>
<dbReference type="InterPro" id="IPR023346">
    <property type="entry name" value="Lysozyme-like_dom_sf"/>
</dbReference>
<keyword evidence="1" id="KW-0472">Membrane</keyword>
<keyword evidence="4" id="KW-1185">Reference proteome</keyword>
<keyword evidence="1" id="KW-1133">Transmembrane helix</keyword>
<sequence length="210" mass="24326">MQWEREMKRIKRWIGMLFILTGILFIGVFLIAIVNQDTSPPSNINKYEKVKRYEPVLRAELRKYQLEKYTHVLLALMYQESRGEGGDPMQASESAGLPPNTIDDPKRSIQQGVRHFNDVLTYGKEKNVDFPTIIQAYNMGKGYITFVAEHGKKHNEELAKQFSSIQVKKQPTVYNCGGDENNFRYPYCYGDFSYTSKVLAKVDYMKEADK</sequence>
<gene>
    <name evidence="3" type="ORF">AF333_07790</name>
</gene>
<feature type="domain" description="CwlT-like lysozyme" evidence="2">
    <location>
        <begin position="48"/>
        <end position="200"/>
    </location>
</feature>
<organism evidence="3 4">
    <name type="scientific">Aneurinibacillus migulanus</name>
    <name type="common">Bacillus migulanus</name>
    <dbReference type="NCBI Taxonomy" id="47500"/>
    <lineage>
        <taxon>Bacteria</taxon>
        <taxon>Bacillati</taxon>
        <taxon>Bacillota</taxon>
        <taxon>Bacilli</taxon>
        <taxon>Bacillales</taxon>
        <taxon>Paenibacillaceae</taxon>
        <taxon>Aneurinibacillus group</taxon>
        <taxon>Aneurinibacillus</taxon>
    </lineage>
</organism>
<reference evidence="3 4" key="1">
    <citation type="submission" date="2015-07" db="EMBL/GenBank/DDBJ databases">
        <title>Fjat-14205 dsm 2895.</title>
        <authorList>
            <person name="Liu B."/>
            <person name="Wang J."/>
            <person name="Zhu Y."/>
            <person name="Liu G."/>
            <person name="Chen Q."/>
            <person name="Chen Z."/>
            <person name="Lan J."/>
            <person name="Che J."/>
            <person name="Ge C."/>
            <person name="Shi H."/>
            <person name="Pan Z."/>
            <person name="Liu X."/>
        </authorList>
    </citation>
    <scope>NUCLEOTIDE SEQUENCE [LARGE SCALE GENOMIC DNA]</scope>
    <source>
        <strain evidence="3 4">DSM 2895</strain>
    </source>
</reference>
<keyword evidence="1" id="KW-0812">Transmembrane</keyword>
<dbReference type="AlphaFoldDB" id="A0A0D1XQS6"/>
<evidence type="ECO:0000256" key="1">
    <source>
        <dbReference type="SAM" id="Phobius"/>
    </source>
</evidence>
<dbReference type="Pfam" id="PF13702">
    <property type="entry name" value="Lysozyme_like"/>
    <property type="match status" value="1"/>
</dbReference>
<dbReference type="CDD" id="cd16891">
    <property type="entry name" value="CwlT-like"/>
    <property type="match status" value="1"/>
</dbReference>
<dbReference type="Proteomes" id="UP000037269">
    <property type="component" value="Unassembled WGS sequence"/>
</dbReference>
<evidence type="ECO:0000313" key="3">
    <source>
        <dbReference type="EMBL" id="KON95402.1"/>
    </source>
</evidence>
<dbReference type="InterPro" id="IPR047194">
    <property type="entry name" value="CwlT-like_lysozyme"/>
</dbReference>
<dbReference type="PATRIC" id="fig|47500.12.peg.5287"/>